<dbReference type="EMBL" id="BSSV01000008">
    <property type="protein sequence ID" value="GLX86957.1"/>
    <property type="molecule type" value="Genomic_DNA"/>
</dbReference>
<accession>A0ABQ6HJ89</accession>
<evidence type="ECO:0008006" key="3">
    <source>
        <dbReference type="Google" id="ProtNLM"/>
    </source>
</evidence>
<keyword evidence="2" id="KW-1185">Reference proteome</keyword>
<comment type="caution">
    <text evidence="1">The sequence shown here is derived from an EMBL/GenBank/DDBJ whole genome shotgun (WGS) entry which is preliminary data.</text>
</comment>
<sequence>MIINDKELVHSTFFIMKHNAETSIRTSLDGWLLDLTFEFIENSENYSSVKWFAKSQSHAHIELVNWHKFTNAATLEPIHLGTIDTTNRELYLVAYSHKIGDSCKVDLQILKGGTYAQ</sequence>
<reference evidence="1 2" key="1">
    <citation type="submission" date="2023-03" db="EMBL/GenBank/DDBJ databases">
        <title>Thalassotalea loyana LMG 22536T draft genome sequence.</title>
        <authorList>
            <person name="Sawabe T."/>
        </authorList>
    </citation>
    <scope>NUCLEOTIDE SEQUENCE [LARGE SCALE GENOMIC DNA]</scope>
    <source>
        <strain evidence="1 2">LMG 22536</strain>
    </source>
</reference>
<protein>
    <recommendedName>
        <fullName evidence="3">Molybdenum cofactor biosynthesis protein F N-terminal domain-containing protein</fullName>
    </recommendedName>
</protein>
<proteinExistence type="predicted"/>
<dbReference type="RefSeq" id="WP_407704902.1">
    <property type="nucleotide sequence ID" value="NZ_BSSV01000008.1"/>
</dbReference>
<name>A0ABQ6HJ89_9GAMM</name>
<dbReference type="InterPro" id="IPR049197">
    <property type="entry name" value="DUF6864"/>
</dbReference>
<evidence type="ECO:0000313" key="2">
    <source>
        <dbReference type="Proteomes" id="UP001157134"/>
    </source>
</evidence>
<organism evidence="1 2">
    <name type="scientific">Thalassotalea loyana</name>
    <dbReference type="NCBI Taxonomy" id="280483"/>
    <lineage>
        <taxon>Bacteria</taxon>
        <taxon>Pseudomonadati</taxon>
        <taxon>Pseudomonadota</taxon>
        <taxon>Gammaproteobacteria</taxon>
        <taxon>Alteromonadales</taxon>
        <taxon>Colwelliaceae</taxon>
        <taxon>Thalassotalea</taxon>
    </lineage>
</organism>
<gene>
    <name evidence="1" type="ORF">tloyanaT_32100</name>
</gene>
<evidence type="ECO:0000313" key="1">
    <source>
        <dbReference type="EMBL" id="GLX86957.1"/>
    </source>
</evidence>
<dbReference type="Pfam" id="PF21732">
    <property type="entry name" value="DUF6864"/>
    <property type="match status" value="1"/>
</dbReference>
<dbReference type="Proteomes" id="UP001157134">
    <property type="component" value="Unassembled WGS sequence"/>
</dbReference>